<evidence type="ECO:0000313" key="11">
    <source>
        <dbReference type="Proteomes" id="UP000069632"/>
    </source>
</evidence>
<dbReference type="AlphaFoldDB" id="A0A128EKJ6"/>
<dbReference type="GO" id="GO:0005886">
    <property type="term" value="C:plasma membrane"/>
    <property type="evidence" value="ECO:0007669"/>
    <property type="project" value="UniProtKB-SubCell"/>
</dbReference>
<evidence type="ECO:0000256" key="6">
    <source>
        <dbReference type="ARBA" id="ARBA00022989"/>
    </source>
</evidence>
<evidence type="ECO:0000313" key="10">
    <source>
        <dbReference type="EMBL" id="CZE48922.1"/>
    </source>
</evidence>
<feature type="transmembrane region" description="Helical" evidence="8">
    <location>
        <begin position="211"/>
        <end position="233"/>
    </location>
</feature>
<organism evidence="10 11">
    <name type="scientific">Campylobacter geochelonis</name>
    <dbReference type="NCBI Taxonomy" id="1780362"/>
    <lineage>
        <taxon>Bacteria</taxon>
        <taxon>Pseudomonadati</taxon>
        <taxon>Campylobacterota</taxon>
        <taxon>Epsilonproteobacteria</taxon>
        <taxon>Campylobacterales</taxon>
        <taxon>Campylobacteraceae</taxon>
        <taxon>Campylobacter</taxon>
    </lineage>
</organism>
<name>A0A128EKJ6_9BACT</name>
<keyword evidence="7 8" id="KW-0472">Membrane</keyword>
<dbReference type="GO" id="GO:0140359">
    <property type="term" value="F:ABC-type transporter activity"/>
    <property type="evidence" value="ECO:0007669"/>
    <property type="project" value="InterPro"/>
</dbReference>
<comment type="subcellular location">
    <subcellularLocation>
        <location evidence="1">Cell membrane</location>
        <topology evidence="1">Multi-pass membrane protein</topology>
    </subcellularLocation>
</comment>
<sequence length="357" mass="39933">MIRRIKAIAVKETLQVFRDPSSIVIAFVLPLILLFLMGYAVSLDSKNIKFGIISYSNSKSTNELISSFIGSKFFDTKVGKDKNEFLKELQENRLKAVLVIDDFKTSHKIQLLLDGSEPNTASLVTNYASQIIQEWALNLTSKKSVDIQTRVWFNAPVSSRYFLLPGSIAVIMTLIGTLLTALVIAREWERGTMEALLATPVSMGEIIAGKLVPYIFLSIASMLLCFLVAFFWYEVPFRGSVAMLMLMSVIYLFPSLGVGLLVSTLAKNQFVASQASIIVGFLPAFLISGAIFEINNMPEFLQYFSYLIHARYFVSSLQTLFLTGDIYSIFLANITGMVLIGAFFFLVVFMRLKRSLD</sequence>
<proteinExistence type="inferred from homology"/>
<keyword evidence="4" id="KW-1003">Cell membrane</keyword>
<evidence type="ECO:0000256" key="7">
    <source>
        <dbReference type="ARBA" id="ARBA00023136"/>
    </source>
</evidence>
<keyword evidence="3" id="KW-0813">Transport</keyword>
<reference evidence="10 11" key="1">
    <citation type="submission" date="2016-02" db="EMBL/GenBank/DDBJ databases">
        <authorList>
            <consortium name="Pathogen Informatics"/>
        </authorList>
    </citation>
    <scope>NUCLEOTIDE SEQUENCE [LARGE SCALE GENOMIC DNA]</scope>
    <source>
        <strain evidence="10 11">RC20</strain>
    </source>
</reference>
<dbReference type="PROSITE" id="PS51012">
    <property type="entry name" value="ABC_TM2"/>
    <property type="match status" value="1"/>
</dbReference>
<keyword evidence="6 8" id="KW-1133">Transmembrane helix</keyword>
<feature type="domain" description="ABC transmembrane type-2" evidence="9">
    <location>
        <begin position="121"/>
        <end position="355"/>
    </location>
</feature>
<keyword evidence="11" id="KW-1185">Reference proteome</keyword>
<dbReference type="PANTHER" id="PTHR30294">
    <property type="entry name" value="MEMBRANE COMPONENT OF ABC TRANSPORTER YHHJ-RELATED"/>
    <property type="match status" value="1"/>
</dbReference>
<dbReference type="EMBL" id="FIZP01000012">
    <property type="protein sequence ID" value="CZE48922.1"/>
    <property type="molecule type" value="Genomic_DNA"/>
</dbReference>
<evidence type="ECO:0000256" key="1">
    <source>
        <dbReference type="ARBA" id="ARBA00004651"/>
    </source>
</evidence>
<feature type="transmembrane region" description="Helical" evidence="8">
    <location>
        <begin position="162"/>
        <end position="185"/>
    </location>
</feature>
<dbReference type="Proteomes" id="UP000069632">
    <property type="component" value="Unassembled WGS sequence"/>
</dbReference>
<evidence type="ECO:0000259" key="9">
    <source>
        <dbReference type="PROSITE" id="PS51012"/>
    </source>
</evidence>
<dbReference type="InterPro" id="IPR013525">
    <property type="entry name" value="ABC2_TM"/>
</dbReference>
<comment type="similarity">
    <text evidence="2">Belongs to the ABC-2 integral membrane protein family.</text>
</comment>
<accession>A0A128EKJ6</accession>
<evidence type="ECO:0000256" key="4">
    <source>
        <dbReference type="ARBA" id="ARBA00022475"/>
    </source>
</evidence>
<dbReference type="Pfam" id="PF12698">
    <property type="entry name" value="ABC2_membrane_3"/>
    <property type="match status" value="1"/>
</dbReference>
<evidence type="ECO:0000256" key="2">
    <source>
        <dbReference type="ARBA" id="ARBA00007783"/>
    </source>
</evidence>
<evidence type="ECO:0000256" key="8">
    <source>
        <dbReference type="SAM" id="Phobius"/>
    </source>
</evidence>
<feature type="transmembrane region" description="Helical" evidence="8">
    <location>
        <begin position="326"/>
        <end position="349"/>
    </location>
</feature>
<dbReference type="RefSeq" id="WP_075540489.1">
    <property type="nucleotide sequence ID" value="NZ_CP053844.1"/>
</dbReference>
<protein>
    <submittedName>
        <fullName evidence="10">ABC transporter permease</fullName>
    </submittedName>
</protein>
<feature type="transmembrane region" description="Helical" evidence="8">
    <location>
        <begin position="239"/>
        <end position="263"/>
    </location>
</feature>
<gene>
    <name evidence="10" type="primary">ybhS</name>
    <name evidence="10" type="ORF">ERS672216_01661</name>
</gene>
<keyword evidence="5 8" id="KW-0812">Transmembrane</keyword>
<dbReference type="OrthoDB" id="9808686at2"/>
<dbReference type="InterPro" id="IPR051449">
    <property type="entry name" value="ABC-2_transporter_component"/>
</dbReference>
<feature type="transmembrane region" description="Helical" evidence="8">
    <location>
        <begin position="270"/>
        <end position="292"/>
    </location>
</feature>
<dbReference type="PANTHER" id="PTHR30294:SF29">
    <property type="entry name" value="MULTIDRUG ABC TRANSPORTER PERMEASE YBHS-RELATED"/>
    <property type="match status" value="1"/>
</dbReference>
<feature type="transmembrane region" description="Helical" evidence="8">
    <location>
        <begin position="21"/>
        <end position="41"/>
    </location>
</feature>
<evidence type="ECO:0000256" key="3">
    <source>
        <dbReference type="ARBA" id="ARBA00022448"/>
    </source>
</evidence>
<evidence type="ECO:0000256" key="5">
    <source>
        <dbReference type="ARBA" id="ARBA00022692"/>
    </source>
</evidence>
<dbReference type="InterPro" id="IPR047817">
    <property type="entry name" value="ABC2_TM_bact-type"/>
</dbReference>